<keyword evidence="2" id="KW-1185">Reference proteome</keyword>
<sequence>MTSKRNEKIVKLARLKTGYFRFEFCDDVSVHLPHLKLNVFFEKHHGRMETSFSMMTKGDMKSWMPKSPLNKRKKTLLSIGYDIKRRYLMLLAWDVNKKFTPSVSEKENKKFENVGKILTLLHKKKKLEDLREVSSGEAKMELNEKINESIAELSEFNVTFIDGKVTHRLF</sequence>
<evidence type="ECO:0000313" key="2">
    <source>
        <dbReference type="Proteomes" id="UP000008068"/>
    </source>
</evidence>
<name>G0N3X8_CAEBE</name>
<dbReference type="InParanoid" id="G0N3X8"/>
<proteinExistence type="predicted"/>
<organism evidence="2">
    <name type="scientific">Caenorhabditis brenneri</name>
    <name type="common">Nematode worm</name>
    <dbReference type="NCBI Taxonomy" id="135651"/>
    <lineage>
        <taxon>Eukaryota</taxon>
        <taxon>Metazoa</taxon>
        <taxon>Ecdysozoa</taxon>
        <taxon>Nematoda</taxon>
        <taxon>Chromadorea</taxon>
        <taxon>Rhabditida</taxon>
        <taxon>Rhabditina</taxon>
        <taxon>Rhabditomorpha</taxon>
        <taxon>Rhabditoidea</taxon>
        <taxon>Rhabditidae</taxon>
        <taxon>Peloderinae</taxon>
        <taxon>Caenorhabditis</taxon>
    </lineage>
</organism>
<gene>
    <name evidence="1" type="ORF">CAEBREN_15209</name>
</gene>
<dbReference type="Proteomes" id="UP000008068">
    <property type="component" value="Unassembled WGS sequence"/>
</dbReference>
<evidence type="ECO:0000313" key="1">
    <source>
        <dbReference type="EMBL" id="EGT51875.1"/>
    </source>
</evidence>
<protein>
    <submittedName>
        <fullName evidence="1">Uncharacterized protein</fullName>
    </submittedName>
</protein>
<dbReference type="AlphaFoldDB" id="G0N3X8"/>
<reference evidence="2" key="1">
    <citation type="submission" date="2011-07" db="EMBL/GenBank/DDBJ databases">
        <authorList>
            <consortium name="Caenorhabditis brenneri Sequencing and Analysis Consortium"/>
            <person name="Wilson R.K."/>
        </authorList>
    </citation>
    <scope>NUCLEOTIDE SEQUENCE [LARGE SCALE GENOMIC DNA]</scope>
    <source>
        <strain evidence="2">PB2801</strain>
    </source>
</reference>
<dbReference type="OrthoDB" id="5905796at2759"/>
<accession>G0N3X8</accession>
<dbReference type="EMBL" id="GL379835">
    <property type="protein sequence ID" value="EGT51875.1"/>
    <property type="molecule type" value="Genomic_DNA"/>
</dbReference>
<dbReference type="HOGENOM" id="CLU_1571989_0_0_1"/>